<evidence type="ECO:0000256" key="7">
    <source>
        <dbReference type="ARBA" id="ARBA00025634"/>
    </source>
</evidence>
<evidence type="ECO:0000256" key="3">
    <source>
        <dbReference type="ARBA" id="ARBA00020653"/>
    </source>
</evidence>
<dbReference type="Pfam" id="PF00425">
    <property type="entry name" value="Chorismate_bind"/>
    <property type="match status" value="1"/>
</dbReference>
<evidence type="ECO:0000256" key="1">
    <source>
        <dbReference type="ARBA" id="ARBA00004873"/>
    </source>
</evidence>
<name>A0A8F5VM93_METHU</name>
<comment type="subunit">
    <text evidence="2">Heterotetramer consisting of two non-identical subunits: a beta subunit (TrpG) and a large alpha subunit (TrpE).</text>
</comment>
<evidence type="ECO:0000256" key="8">
    <source>
        <dbReference type="ARBA" id="ARBA00047683"/>
    </source>
</evidence>
<gene>
    <name evidence="11" type="ORF">KSK55_13640</name>
</gene>
<feature type="domain" description="Anthranilate synthase component I N-terminal" evidence="10">
    <location>
        <begin position="53"/>
        <end position="193"/>
    </location>
</feature>
<comment type="pathway">
    <text evidence="1">Amino-acid biosynthesis; L-tryptophan biosynthesis; L-tryptophan from chorismate: step 1/5.</text>
</comment>
<dbReference type="InterPro" id="IPR015890">
    <property type="entry name" value="Chorismate_C"/>
</dbReference>
<dbReference type="AlphaFoldDB" id="A0A8F5VM93"/>
<feature type="domain" description="Chorismate-utilising enzyme C-terminal" evidence="9">
    <location>
        <begin position="250"/>
        <end position="501"/>
    </location>
</feature>
<reference evidence="11 12" key="1">
    <citation type="submission" date="2021-06" db="EMBL/GenBank/DDBJ databases">
        <title>Complete genome sequence of the secondary alcohol utilizing methanogen Methanospirillum hungatei strain GP1.</title>
        <authorList>
            <person name="Day L.A."/>
            <person name="Costa K.C."/>
        </authorList>
    </citation>
    <scope>NUCLEOTIDE SEQUENCE [LARGE SCALE GENOMIC DNA]</scope>
    <source>
        <strain evidence="11 12">GP1</strain>
    </source>
</reference>
<dbReference type="PANTHER" id="PTHR11236">
    <property type="entry name" value="AMINOBENZOATE/ANTHRANILATE SYNTHASE"/>
    <property type="match status" value="1"/>
</dbReference>
<dbReference type="InterPro" id="IPR019999">
    <property type="entry name" value="Anth_synth_I-like"/>
</dbReference>
<keyword evidence="6" id="KW-0456">Lyase</keyword>
<dbReference type="Pfam" id="PF04715">
    <property type="entry name" value="Anth_synt_I_N"/>
    <property type="match status" value="1"/>
</dbReference>
<evidence type="ECO:0000259" key="9">
    <source>
        <dbReference type="Pfam" id="PF00425"/>
    </source>
</evidence>
<keyword evidence="5" id="KW-0057">Aromatic amino acid biosynthesis</keyword>
<evidence type="ECO:0000256" key="2">
    <source>
        <dbReference type="ARBA" id="ARBA00011575"/>
    </source>
</evidence>
<accession>A0A8F5VM93</accession>
<evidence type="ECO:0000256" key="4">
    <source>
        <dbReference type="ARBA" id="ARBA00022822"/>
    </source>
</evidence>
<keyword evidence="4" id="KW-0822">Tryptophan biosynthesis</keyword>
<keyword evidence="4" id="KW-0028">Amino-acid biosynthesis</keyword>
<protein>
    <recommendedName>
        <fullName evidence="3">Anthranilate synthase component 1</fullName>
    </recommendedName>
</protein>
<dbReference type="EMBL" id="CP077107">
    <property type="protein sequence ID" value="QXO94358.1"/>
    <property type="molecule type" value="Genomic_DNA"/>
</dbReference>
<organism evidence="11 12">
    <name type="scientific">Methanospirillum hungatei</name>
    <dbReference type="NCBI Taxonomy" id="2203"/>
    <lineage>
        <taxon>Archaea</taxon>
        <taxon>Methanobacteriati</taxon>
        <taxon>Methanobacteriota</taxon>
        <taxon>Stenosarchaea group</taxon>
        <taxon>Methanomicrobia</taxon>
        <taxon>Methanomicrobiales</taxon>
        <taxon>Methanospirillaceae</taxon>
        <taxon>Methanospirillum</taxon>
    </lineage>
</organism>
<comment type="catalytic activity">
    <reaction evidence="8">
        <text>chorismate + L-glutamine = anthranilate + pyruvate + L-glutamate + H(+)</text>
        <dbReference type="Rhea" id="RHEA:21732"/>
        <dbReference type="ChEBI" id="CHEBI:15361"/>
        <dbReference type="ChEBI" id="CHEBI:15378"/>
        <dbReference type="ChEBI" id="CHEBI:16567"/>
        <dbReference type="ChEBI" id="CHEBI:29748"/>
        <dbReference type="ChEBI" id="CHEBI:29985"/>
        <dbReference type="ChEBI" id="CHEBI:58359"/>
        <dbReference type="EC" id="4.1.3.27"/>
    </reaction>
</comment>
<evidence type="ECO:0000313" key="12">
    <source>
        <dbReference type="Proteomes" id="UP000694228"/>
    </source>
</evidence>
<dbReference type="PANTHER" id="PTHR11236:SF48">
    <property type="entry name" value="ISOCHORISMATE SYNTHASE MENF"/>
    <property type="match status" value="1"/>
</dbReference>
<dbReference type="UniPathway" id="UPA00035">
    <property type="reaction ID" value="UER00040"/>
</dbReference>
<proteinExistence type="predicted"/>
<dbReference type="OrthoDB" id="25514at2157"/>
<dbReference type="GO" id="GO:0004049">
    <property type="term" value="F:anthranilate synthase activity"/>
    <property type="evidence" value="ECO:0007669"/>
    <property type="project" value="UniProtKB-EC"/>
</dbReference>
<dbReference type="GO" id="GO:0000162">
    <property type="term" value="P:L-tryptophan biosynthetic process"/>
    <property type="evidence" value="ECO:0007669"/>
    <property type="project" value="UniProtKB-UniPathway"/>
</dbReference>
<evidence type="ECO:0000256" key="5">
    <source>
        <dbReference type="ARBA" id="ARBA00023141"/>
    </source>
</evidence>
<evidence type="ECO:0000259" key="10">
    <source>
        <dbReference type="Pfam" id="PF04715"/>
    </source>
</evidence>
<comment type="function">
    <text evidence="7">Part of a heterotetrameric complex that catalyzes the two-step biosynthesis of anthranilate, an intermediate in the biosynthesis of L-tryptophan. In the first step, the glutamine-binding beta subunit (TrpG) of anthranilate synthase (AS) provides the glutamine amidotransferase activity which generates ammonia as a substrate that, along with chorismate, is used in the second step, catalyzed by the large alpha subunit of AS (TrpE) to produce anthranilate. In the absence of TrpG, TrpE can synthesize anthranilate directly from chorismate and high concentrations of ammonia.</text>
</comment>
<dbReference type="InterPro" id="IPR006805">
    <property type="entry name" value="Anth_synth_I_N"/>
</dbReference>
<evidence type="ECO:0000256" key="6">
    <source>
        <dbReference type="ARBA" id="ARBA00023239"/>
    </source>
</evidence>
<sequence length="516" mass="56456">MHFPEGDAGGMEAAMTAGHIPEIMSFSTYEEIITTLKKPAYVPVSMNVPEPRADPAAIYADLETTEGFLLESMEGVPKRAVRSIIGIRPLASLSISETLEVTGEYGDVISEIVRKDGNICKPSDVLRRICSTISGYTPDRCTFTGGMAGYCRYDLVSSITDGMVKTGTEEGPVIRLQIPGELIIFDHVAHSCMIIAGTMVMDGDDIQQKYQDAVRKVQNLHRTISTSKLRKEVYLIHKTPLSLPDHDRIPFEESVEKALNHIRAGDIFQVVLSRQVSLPYDKDPYTIYKVLRQINPSPYLYYFHFGDEAIIGSSPEMLVKTEGKMITTVPIAGTRPRGKTDAEDDALARDLLSDPKERAEHLMLVDLARNDIGRVSEFGTVKVSEFMSVEKFSHVQHITSIVTGELQEDKDPVDALEACFPAGTVSGAPKIRAMQIIQDLEPVSRGLYSGAVGYLGFQGLMEFAIAIRTVIIKNNIATCQAGAGIVADSVPSREFEETQAKAGAMAQAIFAAGELS</sequence>
<dbReference type="Proteomes" id="UP000694228">
    <property type="component" value="Chromosome"/>
</dbReference>
<evidence type="ECO:0000313" key="11">
    <source>
        <dbReference type="EMBL" id="QXO94358.1"/>
    </source>
</evidence>